<dbReference type="AlphaFoldDB" id="A0A1G9PEV6"/>
<dbReference type="InterPro" id="IPR003729">
    <property type="entry name" value="Bi_nuclease_dom"/>
</dbReference>
<dbReference type="STRING" id="48727.SAMN05192555_10882"/>
<dbReference type="GO" id="GO:0004518">
    <property type="term" value="F:nuclease activity"/>
    <property type="evidence" value="ECO:0007669"/>
    <property type="project" value="InterPro"/>
</dbReference>
<gene>
    <name evidence="4" type="ORF">SAMN05192555_10882</name>
</gene>
<dbReference type="InterPro" id="IPR036034">
    <property type="entry name" value="PDZ_sf"/>
</dbReference>
<reference evidence="5" key="1">
    <citation type="submission" date="2016-10" db="EMBL/GenBank/DDBJ databases">
        <authorList>
            <person name="Varghese N."/>
            <person name="Submissions S."/>
        </authorList>
    </citation>
    <scope>NUCLEOTIDE SEQUENCE [LARGE SCALE GENOMIC DNA]</scope>
    <source>
        <strain evidence="5">AAP</strain>
    </source>
</reference>
<dbReference type="SUPFAM" id="SSF103256">
    <property type="entry name" value="Hypothetical protein TM0160"/>
    <property type="match status" value="1"/>
</dbReference>
<feature type="region of interest" description="Disordered" evidence="1">
    <location>
        <begin position="268"/>
        <end position="293"/>
    </location>
</feature>
<evidence type="ECO:0000313" key="4">
    <source>
        <dbReference type="EMBL" id="SDL97298.1"/>
    </source>
</evidence>
<feature type="signal peptide" evidence="2">
    <location>
        <begin position="1"/>
        <end position="28"/>
    </location>
</feature>
<dbReference type="Pfam" id="PF02577">
    <property type="entry name" value="BFN_dom"/>
    <property type="match status" value="1"/>
</dbReference>
<feature type="chain" id="PRO_5011701661" evidence="2">
    <location>
        <begin position="29"/>
        <end position="293"/>
    </location>
</feature>
<organism evidence="4 5">
    <name type="scientific">Franzmannia pantelleriensis</name>
    <dbReference type="NCBI Taxonomy" id="48727"/>
    <lineage>
        <taxon>Bacteria</taxon>
        <taxon>Pseudomonadati</taxon>
        <taxon>Pseudomonadota</taxon>
        <taxon>Gammaproteobacteria</taxon>
        <taxon>Oceanospirillales</taxon>
        <taxon>Halomonadaceae</taxon>
        <taxon>Franzmannia</taxon>
    </lineage>
</organism>
<dbReference type="PROSITE" id="PS51658">
    <property type="entry name" value="BFN"/>
    <property type="match status" value="1"/>
</dbReference>
<sequence>MLRLLPRRLLASLLTGVMLSAAASLAVARDLAADPDDMIEVEIATVGVAGAMGPPVVLLREPGGEDVIPIFIGPNEAEAILRALRGDRPRRPLTHELLNDVIDGLEARLARVYVDALQDNTFLGMLELEIDGRDEPVRIDSRPSDALALALQAGATIHVAPEVREAARQIEYEGLEDSVVAALGITVTRVSQDLRDALGLPDDDGLLVSDVSGAAEEAGMAPGALLLSVNDQVPSSPMNFLELVRDTPADEDAQLRYWQEGEVQEIALSTDVPTPRPRGRGAQEPDEEPGIRL</sequence>
<dbReference type="Proteomes" id="UP000199107">
    <property type="component" value="Unassembled WGS sequence"/>
</dbReference>
<protein>
    <submittedName>
        <fullName evidence="4">Bifunctional DNase/RNase</fullName>
    </submittedName>
</protein>
<keyword evidence="5" id="KW-1185">Reference proteome</keyword>
<dbReference type="OrthoDB" id="9788698at2"/>
<evidence type="ECO:0000259" key="3">
    <source>
        <dbReference type="PROSITE" id="PS51658"/>
    </source>
</evidence>
<evidence type="ECO:0000256" key="1">
    <source>
        <dbReference type="SAM" id="MobiDB-lite"/>
    </source>
</evidence>
<dbReference type="Gene3D" id="3.10.690.10">
    <property type="entry name" value="Bifunctional nuclease domain"/>
    <property type="match status" value="1"/>
</dbReference>
<evidence type="ECO:0000256" key="2">
    <source>
        <dbReference type="SAM" id="SignalP"/>
    </source>
</evidence>
<dbReference type="PANTHER" id="PTHR15160:SF1">
    <property type="entry name" value="VON HIPPEL-LINDAU DISEASE TUMOR SUPPRESSOR"/>
    <property type="match status" value="1"/>
</dbReference>
<feature type="compositionally biased region" description="Acidic residues" evidence="1">
    <location>
        <begin position="284"/>
        <end position="293"/>
    </location>
</feature>
<dbReference type="EMBL" id="FNGH01000008">
    <property type="protein sequence ID" value="SDL97298.1"/>
    <property type="molecule type" value="Genomic_DNA"/>
</dbReference>
<proteinExistence type="predicted"/>
<dbReference type="PANTHER" id="PTHR15160">
    <property type="entry name" value="VON HIPPEL-LINDAU PROTEIN"/>
    <property type="match status" value="1"/>
</dbReference>
<accession>A0A1G9PEV6</accession>
<dbReference type="SUPFAM" id="SSF50156">
    <property type="entry name" value="PDZ domain-like"/>
    <property type="match status" value="1"/>
</dbReference>
<feature type="domain" description="BFN" evidence="3">
    <location>
        <begin position="38"/>
        <end position="171"/>
    </location>
</feature>
<dbReference type="InterPro" id="IPR036104">
    <property type="entry name" value="BFN_sf"/>
</dbReference>
<name>A0A1G9PEV6_9GAMM</name>
<keyword evidence="2" id="KW-0732">Signal</keyword>
<dbReference type="Gene3D" id="2.30.42.10">
    <property type="match status" value="1"/>
</dbReference>
<dbReference type="RefSeq" id="WP_089658659.1">
    <property type="nucleotide sequence ID" value="NZ_FNGH01000008.1"/>
</dbReference>
<evidence type="ECO:0000313" key="5">
    <source>
        <dbReference type="Proteomes" id="UP000199107"/>
    </source>
</evidence>